<accession>A0A1M7PED3</accession>
<dbReference type="GO" id="GO:0003677">
    <property type="term" value="F:DNA binding"/>
    <property type="evidence" value="ECO:0007669"/>
    <property type="project" value="InterPro"/>
</dbReference>
<keyword evidence="3" id="KW-0472">Membrane</keyword>
<dbReference type="STRING" id="310782.SAMN05216499_12310"/>
<evidence type="ECO:0000256" key="3">
    <source>
        <dbReference type="SAM" id="Phobius"/>
    </source>
</evidence>
<gene>
    <name evidence="4" type="ORF">SAMN05216499_12310</name>
</gene>
<evidence type="ECO:0000256" key="1">
    <source>
        <dbReference type="ARBA" id="ARBA00007521"/>
    </source>
</evidence>
<keyword evidence="3" id="KW-1133">Transmembrane helix</keyword>
<dbReference type="EMBL" id="FRBI01000023">
    <property type="protein sequence ID" value="SHN15413.1"/>
    <property type="molecule type" value="Genomic_DNA"/>
</dbReference>
<reference evidence="4 5" key="1">
    <citation type="submission" date="2016-11" db="EMBL/GenBank/DDBJ databases">
        <authorList>
            <person name="Jaros S."/>
            <person name="Januszkiewicz K."/>
            <person name="Wedrychowicz H."/>
        </authorList>
    </citation>
    <scope>NUCLEOTIDE SEQUENCE [LARGE SCALE GENOMIC DNA]</scope>
    <source>
        <strain evidence="4 5">CGMCC 4.2025</strain>
    </source>
</reference>
<dbReference type="Proteomes" id="UP000184111">
    <property type="component" value="Unassembled WGS sequence"/>
</dbReference>
<keyword evidence="4" id="KW-0540">Nuclease</keyword>
<dbReference type="InterPro" id="IPR003477">
    <property type="entry name" value="PemK-like"/>
</dbReference>
<dbReference type="InterPro" id="IPR011067">
    <property type="entry name" value="Plasmid_toxin/cell-grow_inhib"/>
</dbReference>
<organism evidence="4 5">
    <name type="scientific">Actinacidiphila paucisporea</name>
    <dbReference type="NCBI Taxonomy" id="310782"/>
    <lineage>
        <taxon>Bacteria</taxon>
        <taxon>Bacillati</taxon>
        <taxon>Actinomycetota</taxon>
        <taxon>Actinomycetes</taxon>
        <taxon>Kitasatosporales</taxon>
        <taxon>Streptomycetaceae</taxon>
        <taxon>Actinacidiphila</taxon>
    </lineage>
</organism>
<keyword evidence="2" id="KW-1277">Toxin-antitoxin system</keyword>
<evidence type="ECO:0000313" key="5">
    <source>
        <dbReference type="Proteomes" id="UP000184111"/>
    </source>
</evidence>
<comment type="similarity">
    <text evidence="1">Belongs to the PemK/MazF family.</text>
</comment>
<dbReference type="OrthoDB" id="3295034at2"/>
<name>A0A1M7PED3_9ACTN</name>
<keyword evidence="4" id="KW-0378">Hydrolase</keyword>
<sequence>MSVQRWVAAGAVVLVVVAAVAVTAWWRRSRRAESAGTTAPRRGEVWWADVPYEDVVGSKDRPCLVVSVRSRTARVVKITSRFHEELPGIVALPAGTVDDAEGRRSYLETRELRTVPLSAFRRRAGSLDQRAMKSLGLR</sequence>
<dbReference type="GO" id="GO:0004519">
    <property type="term" value="F:endonuclease activity"/>
    <property type="evidence" value="ECO:0007669"/>
    <property type="project" value="UniProtKB-KW"/>
</dbReference>
<keyword evidence="5" id="KW-1185">Reference proteome</keyword>
<evidence type="ECO:0000256" key="2">
    <source>
        <dbReference type="ARBA" id="ARBA00022649"/>
    </source>
</evidence>
<proteinExistence type="inferred from homology"/>
<keyword evidence="4" id="KW-0255">Endonuclease</keyword>
<dbReference type="SUPFAM" id="SSF50118">
    <property type="entry name" value="Cell growth inhibitor/plasmid maintenance toxic component"/>
    <property type="match status" value="1"/>
</dbReference>
<dbReference type="RefSeq" id="WP_073501725.1">
    <property type="nucleotide sequence ID" value="NZ_FRBI01000023.1"/>
</dbReference>
<dbReference type="Pfam" id="PF02452">
    <property type="entry name" value="PemK_toxin"/>
    <property type="match status" value="1"/>
</dbReference>
<dbReference type="Gene3D" id="2.30.30.110">
    <property type="match status" value="1"/>
</dbReference>
<evidence type="ECO:0000313" key="4">
    <source>
        <dbReference type="EMBL" id="SHN15413.1"/>
    </source>
</evidence>
<feature type="transmembrane region" description="Helical" evidence="3">
    <location>
        <begin position="6"/>
        <end position="26"/>
    </location>
</feature>
<protein>
    <submittedName>
        <fullName evidence="4">mRNA-degrading endonuclease, toxin component of the MazEF toxin-antitoxin module</fullName>
    </submittedName>
</protein>
<dbReference type="AlphaFoldDB" id="A0A1M7PED3"/>
<keyword evidence="3" id="KW-0812">Transmembrane</keyword>